<dbReference type="EMBL" id="LYCR01000030">
    <property type="protein sequence ID" value="OGM46561.1"/>
    <property type="molecule type" value="Genomic_DNA"/>
</dbReference>
<dbReference type="RefSeq" id="XP_022390278.1">
    <property type="nucleotide sequence ID" value="XM_022531807.1"/>
</dbReference>
<feature type="signal peptide" evidence="1">
    <location>
        <begin position="1"/>
        <end position="19"/>
    </location>
</feature>
<dbReference type="InterPro" id="IPR003609">
    <property type="entry name" value="Pan_app"/>
</dbReference>
<sequence length="271" mass="30017">MHLQALVPLVPLFASLTVGQSFSTARELYNKVCPVNDGQEKAIKSHLLVTYHCDQRPISKDRTVISAGSPDECATICSKSPSCEASLWAGKETTAGRQANTAKSCVLYHSLGGSLIPESHVVYMTHRTKEDPLFPNDDDECKDDKVRIGHLQVQVDDLKRQLETCNGKCEKGCFECPEYDQDHIYDRGNDYKVYCGMLDDAGWTSDDLASFGDKTPKECVQACTDTPKCKRAIWVTAQPSNKKGSCWLRDYTVRAGPVPTKKTGYSSAHLQ</sequence>
<evidence type="ECO:0000313" key="3">
    <source>
        <dbReference type="EMBL" id="OGM46561.1"/>
    </source>
</evidence>
<keyword evidence="4" id="KW-1185">Reference proteome</keyword>
<evidence type="ECO:0000256" key="1">
    <source>
        <dbReference type="SAM" id="SignalP"/>
    </source>
</evidence>
<dbReference type="GeneID" id="34448068"/>
<evidence type="ECO:0000259" key="2">
    <source>
        <dbReference type="Pfam" id="PF14295"/>
    </source>
</evidence>
<dbReference type="AlphaFoldDB" id="A0A1F8A4B8"/>
<keyword evidence="1" id="KW-0732">Signal</keyword>
<dbReference type="Proteomes" id="UP000179179">
    <property type="component" value="Unassembled WGS sequence"/>
</dbReference>
<name>A0A1F8A4B8_9EURO</name>
<proteinExistence type="predicted"/>
<comment type="caution">
    <text evidence="3">The sequence shown here is derived from an EMBL/GenBank/DDBJ whole genome shotgun (WGS) entry which is preliminary data.</text>
</comment>
<feature type="chain" id="PRO_5009534514" description="Apple domain-containing protein" evidence="1">
    <location>
        <begin position="20"/>
        <end position="271"/>
    </location>
</feature>
<feature type="domain" description="Apple" evidence="2">
    <location>
        <begin position="65"/>
        <end position="91"/>
    </location>
</feature>
<reference evidence="3 4" key="1">
    <citation type="journal article" date="2016" name="Genome Biol. Evol.">
        <title>Draft genome sequence of an aflatoxigenic Aspergillus species, A. bombycis.</title>
        <authorList>
            <person name="Moore G.G."/>
            <person name="Mack B.M."/>
            <person name="Beltz S.B."/>
            <person name="Gilbert M.K."/>
        </authorList>
    </citation>
    <scope>NUCLEOTIDE SEQUENCE [LARGE SCALE GENOMIC DNA]</scope>
    <source>
        <strain evidence="4">NRRL 26010</strain>
    </source>
</reference>
<dbReference type="Pfam" id="PF14295">
    <property type="entry name" value="PAN_4"/>
    <property type="match status" value="2"/>
</dbReference>
<feature type="domain" description="Apple" evidence="2">
    <location>
        <begin position="205"/>
        <end position="248"/>
    </location>
</feature>
<accession>A0A1F8A4B8</accession>
<protein>
    <recommendedName>
        <fullName evidence="2">Apple domain-containing protein</fullName>
    </recommendedName>
</protein>
<gene>
    <name evidence="3" type="ORF">ABOM_004678</name>
</gene>
<dbReference type="Gene3D" id="3.50.4.10">
    <property type="entry name" value="Hepatocyte Growth Factor"/>
    <property type="match status" value="1"/>
</dbReference>
<organism evidence="3 4">
    <name type="scientific">Aspergillus bombycis</name>
    <dbReference type="NCBI Taxonomy" id="109264"/>
    <lineage>
        <taxon>Eukaryota</taxon>
        <taxon>Fungi</taxon>
        <taxon>Dikarya</taxon>
        <taxon>Ascomycota</taxon>
        <taxon>Pezizomycotina</taxon>
        <taxon>Eurotiomycetes</taxon>
        <taxon>Eurotiomycetidae</taxon>
        <taxon>Eurotiales</taxon>
        <taxon>Aspergillaceae</taxon>
        <taxon>Aspergillus</taxon>
    </lineage>
</organism>
<evidence type="ECO:0000313" key="4">
    <source>
        <dbReference type="Proteomes" id="UP000179179"/>
    </source>
</evidence>
<dbReference type="STRING" id="109264.A0A1F8A4B8"/>
<dbReference type="OrthoDB" id="4385079at2759"/>